<dbReference type="Proteomes" id="UP000790377">
    <property type="component" value="Unassembled WGS sequence"/>
</dbReference>
<proteinExistence type="predicted"/>
<accession>A0ACB8AQY4</accession>
<organism evidence="1 2">
    <name type="scientific">Hygrophoropsis aurantiaca</name>
    <dbReference type="NCBI Taxonomy" id="72124"/>
    <lineage>
        <taxon>Eukaryota</taxon>
        <taxon>Fungi</taxon>
        <taxon>Dikarya</taxon>
        <taxon>Basidiomycota</taxon>
        <taxon>Agaricomycotina</taxon>
        <taxon>Agaricomycetes</taxon>
        <taxon>Agaricomycetidae</taxon>
        <taxon>Boletales</taxon>
        <taxon>Coniophorineae</taxon>
        <taxon>Hygrophoropsidaceae</taxon>
        <taxon>Hygrophoropsis</taxon>
    </lineage>
</organism>
<comment type="caution">
    <text evidence="1">The sequence shown here is derived from an EMBL/GenBank/DDBJ whole genome shotgun (WGS) entry which is preliminary data.</text>
</comment>
<reference evidence="1" key="1">
    <citation type="journal article" date="2021" name="New Phytol.">
        <title>Evolutionary innovations through gain and loss of genes in the ectomycorrhizal Boletales.</title>
        <authorList>
            <person name="Wu G."/>
            <person name="Miyauchi S."/>
            <person name="Morin E."/>
            <person name="Kuo A."/>
            <person name="Drula E."/>
            <person name="Varga T."/>
            <person name="Kohler A."/>
            <person name="Feng B."/>
            <person name="Cao Y."/>
            <person name="Lipzen A."/>
            <person name="Daum C."/>
            <person name="Hundley H."/>
            <person name="Pangilinan J."/>
            <person name="Johnson J."/>
            <person name="Barry K."/>
            <person name="LaButti K."/>
            <person name="Ng V."/>
            <person name="Ahrendt S."/>
            <person name="Min B."/>
            <person name="Choi I.G."/>
            <person name="Park H."/>
            <person name="Plett J.M."/>
            <person name="Magnuson J."/>
            <person name="Spatafora J.W."/>
            <person name="Nagy L.G."/>
            <person name="Henrissat B."/>
            <person name="Grigoriev I.V."/>
            <person name="Yang Z.L."/>
            <person name="Xu J."/>
            <person name="Martin F.M."/>
        </authorList>
    </citation>
    <scope>NUCLEOTIDE SEQUENCE</scope>
    <source>
        <strain evidence="1">ATCC 28755</strain>
    </source>
</reference>
<evidence type="ECO:0000313" key="1">
    <source>
        <dbReference type="EMBL" id="KAH7915712.1"/>
    </source>
</evidence>
<sequence length="285" mass="30700">MAFFPLFRTVVFGVVILFSIIELGVAAHLISLAEQYFYFYPTFSALAVATAVLTLASMVGMFVIDFLREEAFTSMVLVELVWLFVLWVLWVATAGEAASSASFYFPLGCIYDAYPTTNDACREFEAVEAFAFLNFFILLIYTVVIVVYAIIATSRGNNVWFTSVKVATFTAPASGAPAQQHPLSQYPGVPATQAQIPQQHTGEYNPYVQGPVTPQQTGGYSQYSGPVPPQPVAQQPAGYNAYRGGPVPPQAPSVQQSPQQPAGYSSYPGGPAPPQAPGSQHTATV</sequence>
<keyword evidence="2" id="KW-1185">Reference proteome</keyword>
<name>A0ACB8AQY4_9AGAM</name>
<evidence type="ECO:0000313" key="2">
    <source>
        <dbReference type="Proteomes" id="UP000790377"/>
    </source>
</evidence>
<dbReference type="EMBL" id="MU267597">
    <property type="protein sequence ID" value="KAH7915712.1"/>
    <property type="molecule type" value="Genomic_DNA"/>
</dbReference>
<protein>
    <submittedName>
        <fullName evidence="1">Uncharacterized protein</fullName>
    </submittedName>
</protein>
<gene>
    <name evidence="1" type="ORF">BJ138DRAFT_916807</name>
</gene>